<dbReference type="Proteomes" id="UP000093712">
    <property type="component" value="Unassembled WGS sequence"/>
</dbReference>
<evidence type="ECO:0000259" key="1">
    <source>
        <dbReference type="Pfam" id="PF00583"/>
    </source>
</evidence>
<evidence type="ECO:0000313" key="2">
    <source>
        <dbReference type="EMBL" id="OBK88063.1"/>
    </source>
</evidence>
<dbReference type="Gene3D" id="3.40.630.30">
    <property type="match status" value="1"/>
</dbReference>
<dbReference type="RefSeq" id="WP_065039229.1">
    <property type="nucleotide sequence ID" value="NZ_LZME01000032.1"/>
</dbReference>
<feature type="domain" description="N-acetyltransferase" evidence="1">
    <location>
        <begin position="67"/>
        <end position="122"/>
    </location>
</feature>
<comment type="caution">
    <text evidence="2">The sequence shown here is derived from an EMBL/GenBank/DDBJ whole genome shotgun (WGS) entry which is preliminary data.</text>
</comment>
<dbReference type="SUPFAM" id="SSF55729">
    <property type="entry name" value="Acyl-CoA N-acyltransferases (Nat)"/>
    <property type="match status" value="1"/>
</dbReference>
<accession>A0AA91IZ68</accession>
<dbReference type="EMBL" id="LZME01000032">
    <property type="protein sequence ID" value="OBK88063.1"/>
    <property type="molecule type" value="Genomic_DNA"/>
</dbReference>
<dbReference type="InterPro" id="IPR016181">
    <property type="entry name" value="Acyl_CoA_acyltransferase"/>
</dbReference>
<name>A0AA91IZ68_9MYCO</name>
<dbReference type="AlphaFoldDB" id="A0AA91IZ68"/>
<dbReference type="Pfam" id="PF00583">
    <property type="entry name" value="Acetyltransf_1"/>
    <property type="match status" value="1"/>
</dbReference>
<organism evidence="2 3">
    <name type="scientific">Mycolicibacter heraklionensis</name>
    <dbReference type="NCBI Taxonomy" id="512402"/>
    <lineage>
        <taxon>Bacteria</taxon>
        <taxon>Bacillati</taxon>
        <taxon>Actinomycetota</taxon>
        <taxon>Actinomycetes</taxon>
        <taxon>Mycobacteriales</taxon>
        <taxon>Mycobacteriaceae</taxon>
        <taxon>Mycolicibacter</taxon>
    </lineage>
</organism>
<reference evidence="2 3" key="1">
    <citation type="submission" date="2016-06" db="EMBL/GenBank/DDBJ databases">
        <authorList>
            <person name="Sutton G."/>
            <person name="Brinkac L."/>
            <person name="Sanka R."/>
            <person name="Adams M."/>
            <person name="Lau E."/>
            <person name="Garcia-Basteiro A."/>
            <person name="Lopez-Varela E."/>
            <person name="Palencia S."/>
        </authorList>
    </citation>
    <scope>NUCLEOTIDE SEQUENCE [LARGE SCALE GENOMIC DNA]</scope>
    <source>
        <strain evidence="2 3">1211594.5</strain>
    </source>
</reference>
<proteinExistence type="predicted"/>
<protein>
    <recommendedName>
        <fullName evidence="1">N-acetyltransferase domain-containing protein</fullName>
    </recommendedName>
</protein>
<dbReference type="CDD" id="cd04301">
    <property type="entry name" value="NAT_SF"/>
    <property type="match status" value="1"/>
</dbReference>
<dbReference type="GO" id="GO:0016747">
    <property type="term" value="F:acyltransferase activity, transferring groups other than amino-acyl groups"/>
    <property type="evidence" value="ECO:0007669"/>
    <property type="project" value="InterPro"/>
</dbReference>
<evidence type="ECO:0000313" key="3">
    <source>
        <dbReference type="Proteomes" id="UP000093712"/>
    </source>
</evidence>
<sequence length="145" mass="16743">MNLELVKVPHGQGAQPFGSDHTGYAFNWRNVISGADKYTHYRVMLDGVEVARLVTDETVYLEHYGEASQYEDAVLEIQTLEVRDDHRRQGVGRTVISELMRRFHDRRLVALSQDDDSDKFWGNGLGWKRFENIDAQCRPAYVQPD</sequence>
<gene>
    <name evidence="2" type="ORF">A5649_16325</name>
</gene>
<dbReference type="InterPro" id="IPR000182">
    <property type="entry name" value="GNAT_dom"/>
</dbReference>